<keyword evidence="6" id="KW-0479">Metal-binding</keyword>
<dbReference type="GO" id="GO:0039645">
    <property type="term" value="P:symbiont-mediated perturbation of host cell cycle G1/S transition checkpoint"/>
    <property type="evidence" value="ECO:0007669"/>
    <property type="project" value="UniProtKB-KW"/>
</dbReference>
<evidence type="ECO:0000256" key="3">
    <source>
        <dbReference type="ARBA" id="ARBA00022562"/>
    </source>
</evidence>
<evidence type="ECO:0000256" key="5">
    <source>
        <dbReference type="ARBA" id="ARBA00022632"/>
    </source>
</evidence>
<dbReference type="InterPro" id="IPR000148">
    <property type="entry name" value="Papilloma_E7"/>
</dbReference>
<evidence type="ECO:0000256" key="10">
    <source>
        <dbReference type="ARBA" id="ARBA00023015"/>
    </source>
</evidence>
<keyword evidence="11" id="KW-0238">DNA-binding</keyword>
<keyword evidence="15" id="KW-0922">Interferon antiviral system evasion</keyword>
<evidence type="ECO:0000256" key="12">
    <source>
        <dbReference type="ARBA" id="ARBA00023159"/>
    </source>
</evidence>
<dbReference type="SUPFAM" id="SSF161234">
    <property type="entry name" value="E7 C-terminal domain-like"/>
    <property type="match status" value="1"/>
</dbReference>
<evidence type="ECO:0000256" key="17">
    <source>
        <dbReference type="ARBA" id="ARBA00023309"/>
    </source>
</evidence>
<keyword evidence="1" id="KW-1121">Modulation of host cell cycle by virus</keyword>
<dbReference type="Proteomes" id="UP001240038">
    <property type="component" value="Segment"/>
</dbReference>
<accession>A0A346LUY2</accession>
<evidence type="ECO:0000256" key="11">
    <source>
        <dbReference type="ARBA" id="ARBA00023125"/>
    </source>
</evidence>
<reference evidence="18" key="1">
    <citation type="journal article" date="2018" name="Vet. Microbiol.">
        <title>Detection and Characterization of Okapi (Okapia johnstoni)-specific Papillomavirus type 1 (OjPV1).</title>
        <authorList>
            <person name="Ramsauer A.S."/>
            <person name="Kubacki J."/>
            <person name="Welle M."/>
            <person name="Bachofen C."/>
            <person name="Fraefel C."/>
            <person name="Hoby S."/>
            <person name="Tobler K."/>
            <person name="Wenker C."/>
        </authorList>
    </citation>
    <scope>NUCLEOTIDE SEQUENCE</scope>
    <source>
        <strain evidence="18">BS 2017</strain>
    </source>
</reference>
<keyword evidence="17" id="KW-1078">G1/S host cell cycle checkpoint dysregulation by virus</keyword>
<evidence type="ECO:0000256" key="9">
    <source>
        <dbReference type="ARBA" id="ARBA00022833"/>
    </source>
</evidence>
<keyword evidence="7" id="KW-0863">Zinc-finger</keyword>
<evidence type="ECO:0000256" key="4">
    <source>
        <dbReference type="ARBA" id="ARBA00022581"/>
    </source>
</evidence>
<keyword evidence="12" id="KW-0010">Activator</keyword>
<keyword evidence="3" id="KW-1048">Host nucleus</keyword>
<keyword evidence="5" id="KW-1090">Inhibition of host innate immune response by virus</keyword>
<evidence type="ECO:0000256" key="6">
    <source>
        <dbReference type="ARBA" id="ARBA00022723"/>
    </source>
</evidence>
<evidence type="ECO:0000256" key="7">
    <source>
        <dbReference type="ARBA" id="ARBA00022771"/>
    </source>
</evidence>
<keyword evidence="10" id="KW-0805">Transcription regulation</keyword>
<name>A0A346LUY2_9PAPI</name>
<evidence type="ECO:0000256" key="1">
    <source>
        <dbReference type="ARBA" id="ARBA00022504"/>
    </source>
</evidence>
<sequence length="103" mass="11091">MHGPSTTKNLHQDESPGLGTIVLLLQPLETPGTINPPFRPRPKPRNRQSPGLFLIGFHCGNCPQPLHMLAKACPSAVSQLEDLLAESVSIFCPACGKLQKNGK</sequence>
<dbReference type="Pfam" id="PF00527">
    <property type="entry name" value="E7"/>
    <property type="match status" value="1"/>
</dbReference>
<keyword evidence="14" id="KW-1035">Host cytoplasm</keyword>
<dbReference type="EMBL" id="MH049343">
    <property type="protein sequence ID" value="AXQ00532.1"/>
    <property type="molecule type" value="Genomic_DNA"/>
</dbReference>
<evidence type="ECO:0000256" key="15">
    <source>
        <dbReference type="ARBA" id="ARBA00023258"/>
    </source>
</evidence>
<keyword evidence="4" id="KW-0945">Host-virus interaction</keyword>
<evidence type="ECO:0000256" key="16">
    <source>
        <dbReference type="ARBA" id="ARBA00023280"/>
    </source>
</evidence>
<keyword evidence="16" id="KW-0899">Viral immunoevasion</keyword>
<evidence type="ECO:0000256" key="14">
    <source>
        <dbReference type="ARBA" id="ARBA00023200"/>
    </source>
</evidence>
<evidence type="ECO:0000256" key="2">
    <source>
        <dbReference type="ARBA" id="ARBA00022518"/>
    </source>
</evidence>
<dbReference type="GO" id="GO:0008270">
    <property type="term" value="F:zinc ion binding"/>
    <property type="evidence" value="ECO:0007669"/>
    <property type="project" value="UniProtKB-KW"/>
</dbReference>
<dbReference type="Gene3D" id="3.30.160.330">
    <property type="match status" value="1"/>
</dbReference>
<keyword evidence="13" id="KW-0804">Transcription</keyword>
<dbReference type="GO" id="GO:0003677">
    <property type="term" value="F:DNA binding"/>
    <property type="evidence" value="ECO:0007669"/>
    <property type="project" value="UniProtKB-KW"/>
</dbReference>
<organism evidence="18 19">
    <name type="scientific">Okapia johnstoni papillomavirus 1</name>
    <dbReference type="NCBI Taxonomy" id="2304449"/>
    <lineage>
        <taxon>Viruses</taxon>
        <taxon>Monodnaviria</taxon>
        <taxon>Shotokuvirae</taxon>
        <taxon>Cossaviricota</taxon>
        <taxon>Papovaviricetes</taxon>
        <taxon>Zurhausenvirales</taxon>
        <taxon>Papillomaviridae</taxon>
    </lineage>
</organism>
<dbReference type="GO" id="GO:0052170">
    <property type="term" value="P:symbiont-mediated suppression of host innate immune response"/>
    <property type="evidence" value="ECO:0007669"/>
    <property type="project" value="UniProtKB-KW"/>
</dbReference>
<evidence type="ECO:0000256" key="13">
    <source>
        <dbReference type="ARBA" id="ARBA00023163"/>
    </source>
</evidence>
<proteinExistence type="predicted"/>
<dbReference type="GO" id="GO:0003700">
    <property type="term" value="F:DNA-binding transcription factor activity"/>
    <property type="evidence" value="ECO:0007669"/>
    <property type="project" value="InterPro"/>
</dbReference>
<keyword evidence="9" id="KW-0862">Zinc</keyword>
<evidence type="ECO:0000313" key="18">
    <source>
        <dbReference type="EMBL" id="AXQ00532.1"/>
    </source>
</evidence>
<evidence type="ECO:0000256" key="8">
    <source>
        <dbReference type="ARBA" id="ARBA00022830"/>
    </source>
</evidence>
<evidence type="ECO:0000313" key="19">
    <source>
        <dbReference type="Proteomes" id="UP001240038"/>
    </source>
</evidence>
<dbReference type="GO" id="GO:0039502">
    <property type="term" value="P:symbiont-mediated suppression of host type I interferon-mediated signaling pathway"/>
    <property type="evidence" value="ECO:0007669"/>
    <property type="project" value="UniProtKB-KW"/>
</dbReference>
<keyword evidence="8" id="KW-1114">Inhibition of host interferon signaling pathway by virus</keyword>
<keyword evidence="2" id="KW-0244">Early protein</keyword>
<protein>
    <submittedName>
        <fullName evidence="18">E7 protein</fullName>
    </submittedName>
</protein>